<dbReference type="EMBL" id="NLAX01000004">
    <property type="protein sequence ID" value="PKS11842.1"/>
    <property type="molecule type" value="Genomic_DNA"/>
</dbReference>
<feature type="compositionally biased region" description="Basic and acidic residues" evidence="4">
    <location>
        <begin position="250"/>
        <end position="272"/>
    </location>
</feature>
<dbReference type="InParanoid" id="A0A2N3NHM1"/>
<dbReference type="InterPro" id="IPR001781">
    <property type="entry name" value="Znf_LIM"/>
</dbReference>
<feature type="compositionally biased region" description="Polar residues" evidence="4">
    <location>
        <begin position="73"/>
        <end position="87"/>
    </location>
</feature>
<dbReference type="GO" id="GO:0046872">
    <property type="term" value="F:metal ion binding"/>
    <property type="evidence" value="ECO:0007669"/>
    <property type="project" value="UniProtKB-KW"/>
</dbReference>
<dbReference type="Proteomes" id="UP000233524">
    <property type="component" value="Unassembled WGS sequence"/>
</dbReference>
<keyword evidence="2 3" id="KW-0862">Zinc</keyword>
<comment type="caution">
    <text evidence="6">The sequence shown here is derived from an EMBL/GenBank/DDBJ whole genome shotgun (WGS) entry which is preliminary data.</text>
</comment>
<feature type="domain" description="LIM zinc-binding" evidence="5">
    <location>
        <begin position="661"/>
        <end position="721"/>
    </location>
</feature>
<dbReference type="PROSITE" id="PS50023">
    <property type="entry name" value="LIM_DOMAIN_2"/>
    <property type="match status" value="2"/>
</dbReference>
<dbReference type="SMART" id="SM00132">
    <property type="entry name" value="LIM"/>
    <property type="match status" value="3"/>
</dbReference>
<feature type="compositionally biased region" description="Basic and acidic residues" evidence="4">
    <location>
        <begin position="1"/>
        <end position="12"/>
    </location>
</feature>
<evidence type="ECO:0000259" key="5">
    <source>
        <dbReference type="PROSITE" id="PS50023"/>
    </source>
</evidence>
<sequence>MFARGRAKEGGRKVTPPSPTYMTNDQFASYLADLRKHRNNRQSDSKQPPSRPLGPRERLATRQGCTDVKVDQRQSSATEFTPLATSSSIRSRYSVGPNARDYYPNTPVAPLKASDVVPTSTYIERGHRWMEKEEACSLRQAMEDMELRDQPSPNNKDDQDDQRIYEAALNEASELVWQHQHGIPSEPEGPYRYRPHLRKNSYAHARTASVGLYGDEIRATGLARDTARSVSGSSTESTVPAFSTAQSDPTLREVEGDRSTSYDRGQVSERDSIQMSKMRRGASGGAPHPSTSRRSSARRNISGEIGNPFSVDQIWEEPESLSTGQGDKVGGAAPVLSARTGNPLQPPAGVTNKPKGQVSAVNIHLNPPSRSRDPQYTTNSATPRCNEAGSSDSERKLHGVEIRAEDIRQATSMRLRDRSEKLHTPTAVSDDPNRPIVSFDARWSPDDQLAVIHPNLDKAKSEVTGNTPVPTVSLNARTLGPLPDSVAPAIIVSNDSERERNPGCKIKDPCPAGPSIMVDDIDGTGGLPSITIGSEGPRGRPLPNPQLSARRRAPRPPVSQSSGTTLCHECGHPLQGRFVALMGSTEKFHPQCLVCFVCGTSLEALEISPEPESFRKERLERISRRLAGEVLEEHPGKTMAEDGDDRLRFYCHLDWHELFAPKCKHCKTSILGEHIVALGEHWHFGHFFCAECGDPFEHGMTHIEKDGYAWCIGCQTKRTERKAPKCKKCKTAVVGHYIQALGGEWHDACFLCAYCEGTFYDGQIFPKEGPDGSLLVLCTRCRACELKQ</sequence>
<gene>
    <name evidence="6" type="ORF">jhhlp_001136</name>
</gene>
<proteinExistence type="predicted"/>
<dbReference type="FunFam" id="2.10.110.10:FF:000077">
    <property type="entry name" value="LIM domain protein"/>
    <property type="match status" value="1"/>
</dbReference>
<dbReference type="OrthoDB" id="15567at2759"/>
<feature type="domain" description="LIM zinc-binding" evidence="5">
    <location>
        <begin position="724"/>
        <end position="788"/>
    </location>
</feature>
<dbReference type="SUPFAM" id="SSF57716">
    <property type="entry name" value="Glucocorticoid receptor-like (DNA-binding domain)"/>
    <property type="match status" value="2"/>
</dbReference>
<keyword evidence="3" id="KW-0440">LIM domain</keyword>
<organism evidence="6 7">
    <name type="scientific">Lomentospora prolificans</name>
    <dbReference type="NCBI Taxonomy" id="41688"/>
    <lineage>
        <taxon>Eukaryota</taxon>
        <taxon>Fungi</taxon>
        <taxon>Dikarya</taxon>
        <taxon>Ascomycota</taxon>
        <taxon>Pezizomycotina</taxon>
        <taxon>Sordariomycetes</taxon>
        <taxon>Hypocreomycetidae</taxon>
        <taxon>Microascales</taxon>
        <taxon>Microascaceae</taxon>
        <taxon>Lomentospora</taxon>
    </lineage>
</organism>
<dbReference type="AlphaFoldDB" id="A0A2N3NHM1"/>
<evidence type="ECO:0000313" key="6">
    <source>
        <dbReference type="EMBL" id="PKS11842.1"/>
    </source>
</evidence>
<feature type="region of interest" description="Disordered" evidence="4">
    <location>
        <begin position="517"/>
        <end position="564"/>
    </location>
</feature>
<evidence type="ECO:0000313" key="7">
    <source>
        <dbReference type="Proteomes" id="UP000233524"/>
    </source>
</evidence>
<feature type="region of interest" description="Disordered" evidence="4">
    <location>
        <begin position="364"/>
        <end position="395"/>
    </location>
</feature>
<protein>
    <recommendedName>
        <fullName evidence="5">LIM zinc-binding domain-containing protein</fullName>
    </recommendedName>
</protein>
<feature type="compositionally biased region" description="Polar residues" evidence="4">
    <location>
        <begin position="228"/>
        <end position="249"/>
    </location>
</feature>
<dbReference type="STRING" id="41688.A0A2N3NHM1"/>
<name>A0A2N3NHM1_9PEZI</name>
<evidence type="ECO:0000256" key="4">
    <source>
        <dbReference type="SAM" id="MobiDB-lite"/>
    </source>
</evidence>
<accession>A0A2N3NHM1</accession>
<dbReference type="CDD" id="cd08368">
    <property type="entry name" value="LIM"/>
    <property type="match status" value="1"/>
</dbReference>
<feature type="compositionally biased region" description="Polar residues" evidence="4">
    <location>
        <begin position="374"/>
        <end position="391"/>
    </location>
</feature>
<reference evidence="6 7" key="1">
    <citation type="journal article" date="2017" name="G3 (Bethesda)">
        <title>First Draft Genome Sequence of the Pathogenic Fungus Lomentospora prolificans (Formerly Scedosporium prolificans).</title>
        <authorList>
            <person name="Luo R."/>
            <person name="Zimin A."/>
            <person name="Workman R."/>
            <person name="Fan Y."/>
            <person name="Pertea G."/>
            <person name="Grossman N."/>
            <person name="Wear M.P."/>
            <person name="Jia B."/>
            <person name="Miller H."/>
            <person name="Casadevall A."/>
            <person name="Timp W."/>
            <person name="Zhang S.X."/>
            <person name="Salzberg S.L."/>
        </authorList>
    </citation>
    <scope>NUCLEOTIDE SEQUENCE [LARGE SCALE GENOMIC DNA]</scope>
    <source>
        <strain evidence="6 7">JHH-5317</strain>
    </source>
</reference>
<keyword evidence="1 3" id="KW-0479">Metal-binding</keyword>
<evidence type="ECO:0000256" key="1">
    <source>
        <dbReference type="ARBA" id="ARBA00022723"/>
    </source>
</evidence>
<dbReference type="Gene3D" id="2.10.110.10">
    <property type="entry name" value="Cysteine Rich Protein"/>
    <property type="match status" value="3"/>
</dbReference>
<evidence type="ECO:0000256" key="2">
    <source>
        <dbReference type="ARBA" id="ARBA00022833"/>
    </source>
</evidence>
<dbReference type="VEuPathDB" id="FungiDB:jhhlp_001136"/>
<dbReference type="PANTHER" id="PTHR24216:SF8">
    <property type="entry name" value="PAXILLIN, ISOFORM F"/>
    <property type="match status" value="1"/>
</dbReference>
<dbReference type="PROSITE" id="PS00478">
    <property type="entry name" value="LIM_DOMAIN_1"/>
    <property type="match status" value="1"/>
</dbReference>
<feature type="region of interest" description="Disordered" evidence="4">
    <location>
        <begin position="223"/>
        <end position="309"/>
    </location>
</feature>
<dbReference type="PANTHER" id="PTHR24216">
    <property type="entry name" value="PAXILLIN-RELATED"/>
    <property type="match status" value="1"/>
</dbReference>
<keyword evidence="7" id="KW-1185">Reference proteome</keyword>
<dbReference type="GO" id="GO:0030695">
    <property type="term" value="F:GTPase regulator activity"/>
    <property type="evidence" value="ECO:0007669"/>
    <property type="project" value="UniProtKB-ARBA"/>
</dbReference>
<feature type="region of interest" description="Disordered" evidence="4">
    <location>
        <begin position="1"/>
        <end position="87"/>
    </location>
</feature>
<evidence type="ECO:0000256" key="3">
    <source>
        <dbReference type="PROSITE-ProRule" id="PRU00125"/>
    </source>
</evidence>
<dbReference type="Pfam" id="PF00412">
    <property type="entry name" value="LIM"/>
    <property type="match status" value="3"/>
</dbReference>